<dbReference type="InterPro" id="IPR000719">
    <property type="entry name" value="Prot_kinase_dom"/>
</dbReference>
<feature type="compositionally biased region" description="Polar residues" evidence="1">
    <location>
        <begin position="848"/>
        <end position="862"/>
    </location>
</feature>
<name>A0A452GFK2_9SAUR</name>
<dbReference type="Gene3D" id="1.10.510.10">
    <property type="entry name" value="Transferase(Phosphotransferase) domain 1"/>
    <property type="match status" value="1"/>
</dbReference>
<dbReference type="Proteomes" id="UP000291020">
    <property type="component" value="Unassembled WGS sequence"/>
</dbReference>
<dbReference type="GO" id="GO:0005524">
    <property type="term" value="F:ATP binding"/>
    <property type="evidence" value="ECO:0007669"/>
    <property type="project" value="InterPro"/>
</dbReference>
<evidence type="ECO:0000256" key="1">
    <source>
        <dbReference type="SAM" id="MobiDB-lite"/>
    </source>
</evidence>
<feature type="region of interest" description="Disordered" evidence="1">
    <location>
        <begin position="1075"/>
        <end position="1094"/>
    </location>
</feature>
<dbReference type="PROSITE" id="PS50011">
    <property type="entry name" value="PROTEIN_KINASE_DOM"/>
    <property type="match status" value="1"/>
</dbReference>
<evidence type="ECO:0000313" key="4">
    <source>
        <dbReference type="Proteomes" id="UP000291020"/>
    </source>
</evidence>
<keyword evidence="4" id="KW-1185">Reference proteome</keyword>
<evidence type="ECO:0000259" key="2">
    <source>
        <dbReference type="PROSITE" id="PS50011"/>
    </source>
</evidence>
<dbReference type="SUPFAM" id="SSF56112">
    <property type="entry name" value="Protein kinase-like (PK-like)"/>
    <property type="match status" value="1"/>
</dbReference>
<dbReference type="PANTHER" id="PTHR24417">
    <property type="entry name" value="SERINE/THREONINE-PROTEIN KINASE LMTK1"/>
    <property type="match status" value="1"/>
</dbReference>
<dbReference type="InterPro" id="IPR020635">
    <property type="entry name" value="Tyr_kinase_cat_dom"/>
</dbReference>
<reference evidence="3" key="2">
    <citation type="submission" date="2025-08" db="UniProtKB">
        <authorList>
            <consortium name="Ensembl"/>
        </authorList>
    </citation>
    <scope>IDENTIFICATION</scope>
</reference>
<reference evidence="3" key="3">
    <citation type="submission" date="2025-09" db="UniProtKB">
        <authorList>
            <consortium name="Ensembl"/>
        </authorList>
    </citation>
    <scope>IDENTIFICATION</scope>
</reference>
<feature type="region of interest" description="Disordered" evidence="1">
    <location>
        <begin position="341"/>
        <end position="383"/>
    </location>
</feature>
<dbReference type="STRING" id="38772.ENSGAGP00000000329"/>
<feature type="compositionally biased region" description="Low complexity" evidence="1">
    <location>
        <begin position="991"/>
        <end position="1003"/>
    </location>
</feature>
<dbReference type="InterPro" id="IPR001245">
    <property type="entry name" value="Ser-Thr/Tyr_kinase_cat_dom"/>
</dbReference>
<protein>
    <recommendedName>
        <fullName evidence="2">Protein kinase domain-containing protein</fullName>
    </recommendedName>
</protein>
<dbReference type="SMART" id="SM00219">
    <property type="entry name" value="TyrKc"/>
    <property type="match status" value="1"/>
</dbReference>
<dbReference type="InterPro" id="IPR011009">
    <property type="entry name" value="Kinase-like_dom_sf"/>
</dbReference>
<feature type="region of interest" description="Disordered" evidence="1">
    <location>
        <begin position="568"/>
        <end position="592"/>
    </location>
</feature>
<dbReference type="Ensembl" id="ENSGAGT00000000372.1">
    <property type="protein sequence ID" value="ENSGAGP00000000329.1"/>
    <property type="gene ID" value="ENSGAGG00000000226.1"/>
</dbReference>
<feature type="region of interest" description="Disordered" evidence="1">
    <location>
        <begin position="956"/>
        <end position="1009"/>
    </location>
</feature>
<accession>A0A452GFK2</accession>
<dbReference type="GO" id="GO:0007420">
    <property type="term" value="P:brain development"/>
    <property type="evidence" value="ECO:0007669"/>
    <property type="project" value="TreeGrafter"/>
</dbReference>
<reference evidence="4" key="1">
    <citation type="journal article" date="2017" name="PLoS ONE">
        <title>The Agassiz's desert tortoise genome provides a resource for the conservation of a threatened species.</title>
        <authorList>
            <person name="Tollis M."/>
            <person name="DeNardo D.F."/>
            <person name="Cornelius J.A."/>
            <person name="Dolby G.A."/>
            <person name="Edwards T."/>
            <person name="Henen B.T."/>
            <person name="Karl A.E."/>
            <person name="Murphy R.W."/>
            <person name="Kusumi K."/>
        </authorList>
    </citation>
    <scope>NUCLEOTIDE SEQUENCE [LARGE SCALE GENOMIC DNA]</scope>
</reference>
<dbReference type="GO" id="GO:0004713">
    <property type="term" value="F:protein tyrosine kinase activity"/>
    <property type="evidence" value="ECO:0007669"/>
    <property type="project" value="InterPro"/>
</dbReference>
<feature type="compositionally biased region" description="Polar residues" evidence="1">
    <location>
        <begin position="973"/>
        <end position="983"/>
    </location>
</feature>
<sequence length="1094" mass="120329">HSLTCVHAHAHIHSPPHCSAPARLGLCNSSCAFPLSSDLALRNCLLTADLTVKVGDYGLAHCKYKDDYFVTADQLWVPLRWIAPELIDEVHGNLLIVDQTKSSNVWSLGVTIWELFELGNQPYSRYSDRQVLTYAIKEQQLKLPKPQLKLLLSERWYEVMQFCWLQPEQRPTAEEVHLLLSYLCAKGATEAEEEFERRWNSMKPNSSSSTSHHGTEVSSFPLLEQFSAEGFHSDGDDVLTVMETSQGLNFEYKWEPSKAECFQMPTGALSPNSATQYQDLYYPQGCPSLHTPSVVPILGAHSPSLSSEYYIRIEGPSEGRTELDYAMCSYSPDCEYGSPAKGSHWQAKGAQDSGAYDSDNSPTVSLTMEPLLGPAPPSEGSWERPDYYSYQCHSKEPPYYQPSPGDGADHYLLEEEPLEAGSKEWQVPSFQKNIFEDPLGISPSVNCAYSPPGFEDGLVPEDVSAVVQRQHWTSNSSAKNNSSNCPPPPCEPPANDSWCYRHMITFRGLMAEPLDSVPCDEAQLRDWAVLYAHTEGNTCAHCTQIPSEAYEAAGQVPRDIAVESGKSITSDLDRTPDKTFSSTSFPDMDDCSDEDTAELTSGVFTDFSGDYVERVDVIASFKSLQKQVGTPDSLESLDIPSTASSCEVFSPISYIPSSQPKALDSGYDTENYESPEFVLKEPHELREPETFTHLGTSPIGLAVGEGDGVASEMHLSSSFSAELHGLSEKNPYRDSAYFSDYDTDAERYLKEDEDSDGSEAQDREAGSFQLDAQGLGSSPSQNSDGEEPPQPKLVQEELSGLLGEAVAPSFEPEGPEHPLEEAGVQVAPEGEAQEDPGKTLAEELSLAQGWQLSLDLSLQQANEPEDEEEDTEDSDESDEELRCYNIQEQSEESEDEPAAVPIVVAENHSARNLRSLLKMPNLLSQTFCEDLERKKKAVSFYDDVTIYLFDQESPTRELSDQRFPEVTAPSPQPVQSNSGSPTSLMDRLSTSDDSSNGNASEESGGFEWDDDFPLMPVKSSLMSSLTVTPVMPVLAVPSLPSLVPVQKQVPPIQFSRFTVSPAPVSRFSITHVSDSNIESASHPGQGAEGERGKA</sequence>
<dbReference type="AlphaFoldDB" id="A0A452GFK2"/>
<feature type="domain" description="Protein kinase" evidence="2">
    <location>
        <begin position="1"/>
        <end position="180"/>
    </location>
</feature>
<proteinExistence type="predicted"/>
<evidence type="ECO:0000313" key="3">
    <source>
        <dbReference type="Ensembl" id="ENSGAGP00000000329.1"/>
    </source>
</evidence>
<dbReference type="PANTHER" id="PTHR24417:SF0">
    <property type="entry name" value="SERINE_THREONINE-PROTEIN KINASE LMTK1"/>
    <property type="match status" value="1"/>
</dbReference>
<feature type="region of interest" description="Disordered" evidence="1">
    <location>
        <begin position="750"/>
        <end position="880"/>
    </location>
</feature>
<dbReference type="Pfam" id="PF07714">
    <property type="entry name" value="PK_Tyr_Ser-Thr"/>
    <property type="match status" value="1"/>
</dbReference>
<feature type="compositionally biased region" description="Acidic residues" evidence="1">
    <location>
        <begin position="863"/>
        <end position="879"/>
    </location>
</feature>
<organism evidence="3 4">
    <name type="scientific">Gopherus agassizii</name>
    <name type="common">Agassiz's desert tortoise</name>
    <dbReference type="NCBI Taxonomy" id="38772"/>
    <lineage>
        <taxon>Eukaryota</taxon>
        <taxon>Metazoa</taxon>
        <taxon>Chordata</taxon>
        <taxon>Craniata</taxon>
        <taxon>Vertebrata</taxon>
        <taxon>Euteleostomi</taxon>
        <taxon>Archelosauria</taxon>
        <taxon>Testudinata</taxon>
        <taxon>Testudines</taxon>
        <taxon>Cryptodira</taxon>
        <taxon>Durocryptodira</taxon>
        <taxon>Testudinoidea</taxon>
        <taxon>Testudinidae</taxon>
        <taxon>Gopherus</taxon>
    </lineage>
</organism>